<sequence>MHACRYYSLSYKELKQTLKHGGLPLPPNVLGVLPVQLDFDALLDESCSKLARFYKSKESWATQYMKVLNNNLEVLEKHRSPSQLNLAQMNIDAVDKNLKEKSIEIASNAHFKDYIYAIKSLRTFDTELSLLNDFLELNYTGIVKILKKSDKKKLESLKAEKMTEIEARLPFLASGGTLNSMLGV</sequence>
<protein>
    <recommendedName>
        <fullName evidence="1">SPX domain-containing protein</fullName>
    </recommendedName>
</protein>
<dbReference type="PROSITE" id="PS51382">
    <property type="entry name" value="SPX"/>
    <property type="match status" value="1"/>
</dbReference>
<dbReference type="AlphaFoldDB" id="A0A9W7ABD5"/>
<dbReference type="PANTHER" id="PTHR45978">
    <property type="entry name" value="SPX DOMAIN-CONTAINING PROTEIN 3"/>
    <property type="match status" value="1"/>
</dbReference>
<comment type="caution">
    <text evidence="2">The sequence shown here is derived from an EMBL/GenBank/DDBJ whole genome shotgun (WGS) entry which is preliminary data.</text>
</comment>
<dbReference type="GO" id="GO:0016036">
    <property type="term" value="P:cellular response to phosphate starvation"/>
    <property type="evidence" value="ECO:0007669"/>
    <property type="project" value="InterPro"/>
</dbReference>
<evidence type="ECO:0000313" key="3">
    <source>
        <dbReference type="Proteomes" id="UP001162640"/>
    </source>
</evidence>
<dbReference type="InterPro" id="IPR031142">
    <property type="entry name" value="SPX_prot"/>
</dbReference>
<feature type="domain" description="SPX" evidence="1">
    <location>
        <begin position="1"/>
        <end position="163"/>
    </location>
</feature>
<reference evidence="3" key="1">
    <citation type="journal article" date="2023" name="Commun. Biol.">
        <title>Genome analysis of Parmales, the sister group of diatoms, reveals the evolutionary specialization of diatoms from phago-mixotrophs to photoautotrophs.</title>
        <authorList>
            <person name="Ban H."/>
            <person name="Sato S."/>
            <person name="Yoshikawa S."/>
            <person name="Yamada K."/>
            <person name="Nakamura Y."/>
            <person name="Ichinomiya M."/>
            <person name="Sato N."/>
            <person name="Blanc-Mathieu R."/>
            <person name="Endo H."/>
            <person name="Kuwata A."/>
            <person name="Ogata H."/>
        </authorList>
    </citation>
    <scope>NUCLEOTIDE SEQUENCE [LARGE SCALE GENOMIC DNA]</scope>
</reference>
<dbReference type="PANTHER" id="PTHR45978:SF7">
    <property type="entry name" value="SPX DOMAIN-CONTAINING PROTEIN 4"/>
    <property type="match status" value="1"/>
</dbReference>
<gene>
    <name evidence="2" type="ORF">TL16_g04704</name>
</gene>
<organism evidence="2 3">
    <name type="scientific">Triparma laevis f. inornata</name>
    <dbReference type="NCBI Taxonomy" id="1714386"/>
    <lineage>
        <taxon>Eukaryota</taxon>
        <taxon>Sar</taxon>
        <taxon>Stramenopiles</taxon>
        <taxon>Ochrophyta</taxon>
        <taxon>Bolidophyceae</taxon>
        <taxon>Parmales</taxon>
        <taxon>Triparmaceae</taxon>
        <taxon>Triparma</taxon>
    </lineage>
</organism>
<dbReference type="Proteomes" id="UP001162640">
    <property type="component" value="Unassembled WGS sequence"/>
</dbReference>
<dbReference type="InterPro" id="IPR004331">
    <property type="entry name" value="SPX_dom"/>
</dbReference>
<proteinExistence type="predicted"/>
<evidence type="ECO:0000259" key="1">
    <source>
        <dbReference type="PROSITE" id="PS51382"/>
    </source>
</evidence>
<name>A0A9W7ABD5_9STRA</name>
<accession>A0A9W7ABD5</accession>
<evidence type="ECO:0000313" key="2">
    <source>
        <dbReference type="EMBL" id="GMH67546.1"/>
    </source>
</evidence>
<dbReference type="EMBL" id="BLQM01000132">
    <property type="protein sequence ID" value="GMH67546.1"/>
    <property type="molecule type" value="Genomic_DNA"/>
</dbReference>